<gene>
    <name evidence="6" type="ORF">H9894_06050</name>
</gene>
<dbReference type="EMBL" id="DXHV01000060">
    <property type="protein sequence ID" value="HIW00737.1"/>
    <property type="molecule type" value="Genomic_DNA"/>
</dbReference>
<dbReference type="NCBIfam" id="NF045670">
    <property type="entry name" value="quin_L_LdhH"/>
    <property type="match status" value="1"/>
</dbReference>
<protein>
    <submittedName>
        <fullName evidence="6">LUD domain-containing protein</fullName>
    </submittedName>
</protein>
<reference evidence="6" key="1">
    <citation type="journal article" date="2021" name="PeerJ">
        <title>Extensive microbial diversity within the chicken gut microbiome revealed by metagenomics and culture.</title>
        <authorList>
            <person name="Gilroy R."/>
            <person name="Ravi A."/>
            <person name="Getino M."/>
            <person name="Pursley I."/>
            <person name="Horton D.L."/>
            <person name="Alikhan N.F."/>
            <person name="Baker D."/>
            <person name="Gharbi K."/>
            <person name="Hall N."/>
            <person name="Watson M."/>
            <person name="Adriaenssens E.M."/>
            <person name="Foster-Nyarko E."/>
            <person name="Jarju S."/>
            <person name="Secka A."/>
            <person name="Antonio M."/>
            <person name="Oren A."/>
            <person name="Chaudhuri R.R."/>
            <person name="La Ragione R."/>
            <person name="Hildebrand F."/>
            <person name="Pallen M.J."/>
        </authorList>
    </citation>
    <scope>NUCLEOTIDE SEQUENCE</scope>
    <source>
        <strain evidence="6">ChiHecec2B26-446</strain>
    </source>
</reference>
<dbReference type="InterPro" id="IPR004452">
    <property type="entry name" value="LutB/LldF"/>
</dbReference>
<dbReference type="InterPro" id="IPR017896">
    <property type="entry name" value="4Fe4S_Fe-S-bd"/>
</dbReference>
<evidence type="ECO:0000256" key="3">
    <source>
        <dbReference type="ARBA" id="ARBA00023004"/>
    </source>
</evidence>
<dbReference type="InterPro" id="IPR004017">
    <property type="entry name" value="Cys_rich_dom"/>
</dbReference>
<sequence length="719" mass="80558">MQQAPKTYGEYSKEIDEALNDPQLRKTLDKYSITYRTNRAVVMRDIDEATLIHEIAEFKDDAAAHMEELYQQFKAEAEKRGVHVYRAATAAEANQLISDIARKEGVKRIVKSKSMTSEETQLNHKLIADGYIVDETDLGEWILQLRHETPSHMVMPAIHLSRYQVAEDFSKVTQVKQDPDIDRLVKVARVQLRRKFIAGDMGITGCNFAIAECGAITTVTNEGNARMVETMPRVHTVLVGLDKLVRSIDDVMIALQILPRNATAQRITSYVSWVCGPTKWKGSADGQKSMHIVFLDNGRTRVAKDPIFKQVFRCVRCGACTNVCPVFRLIGGHKMGYIYMGAIGLILTYLYHGEDKAKILSQNCIGCEACHHVCSGGIDLPMLNREVRNRLVDDGDGNAMGSLMKIVMTNRKMFHNLLRFASKAQRPFTAGTQFQRHLPMIFLKKHDFKALPAIADKAFRDQWGDIAPKVSNPKYRVALFAGCAEDFIYPEQLVAAVKILAACNVAVDFPMDQTCCGLPLGMMGQRKAVQTVARQNVRAFADGNYDYIITLCASCGSTLKKQYGNYLANDPDISYGVVSRFQDKIIDLSSFLRDVLDLKPEDFVNTHEKVTFHASCHQCRALKAADKSRDLIKDVADYVPCFEEEVCCGFGGTYSVKFPIISKEIIERKVKSIAETKAERVVMDCPGCVLQIRGAVEKEKLNVKVTHLSELLADKIQPK</sequence>
<evidence type="ECO:0000259" key="5">
    <source>
        <dbReference type="PROSITE" id="PS51379"/>
    </source>
</evidence>
<keyword evidence="4" id="KW-0411">Iron-sulfur</keyword>
<dbReference type="PROSITE" id="PS00198">
    <property type="entry name" value="4FE4S_FER_1"/>
    <property type="match status" value="1"/>
</dbReference>
<evidence type="ECO:0000256" key="4">
    <source>
        <dbReference type="ARBA" id="ARBA00023014"/>
    </source>
</evidence>
<proteinExistence type="predicted"/>
<organism evidence="6 7">
    <name type="scientific">Candidatus Desulfovibrio intestinipullorum</name>
    <dbReference type="NCBI Taxonomy" id="2838536"/>
    <lineage>
        <taxon>Bacteria</taxon>
        <taxon>Pseudomonadati</taxon>
        <taxon>Thermodesulfobacteriota</taxon>
        <taxon>Desulfovibrionia</taxon>
        <taxon>Desulfovibrionales</taxon>
        <taxon>Desulfovibrionaceae</taxon>
        <taxon>Desulfovibrio</taxon>
    </lineage>
</organism>
<keyword evidence="1" id="KW-0004">4Fe-4S</keyword>
<dbReference type="GO" id="GO:0006089">
    <property type="term" value="P:lactate metabolic process"/>
    <property type="evidence" value="ECO:0007669"/>
    <property type="project" value="InterPro"/>
</dbReference>
<dbReference type="InterPro" id="IPR037171">
    <property type="entry name" value="NagB/RpiA_transferase-like"/>
</dbReference>
<dbReference type="InterPro" id="IPR054704">
    <property type="entry name" value="Quin_L_LdhH-like"/>
</dbReference>
<dbReference type="PANTHER" id="PTHR47153:SF2">
    <property type="entry name" value="LACTATE UTILIZATION PROTEIN B"/>
    <property type="match status" value="1"/>
</dbReference>
<dbReference type="Pfam" id="PF02754">
    <property type="entry name" value="CCG"/>
    <property type="match status" value="2"/>
</dbReference>
<reference evidence="6" key="2">
    <citation type="submission" date="2021-04" db="EMBL/GenBank/DDBJ databases">
        <authorList>
            <person name="Gilroy R."/>
        </authorList>
    </citation>
    <scope>NUCLEOTIDE SEQUENCE</scope>
    <source>
        <strain evidence="6">ChiHecec2B26-446</strain>
    </source>
</reference>
<dbReference type="PROSITE" id="PS51379">
    <property type="entry name" value="4FE4S_FER_2"/>
    <property type="match status" value="1"/>
</dbReference>
<evidence type="ECO:0000313" key="6">
    <source>
        <dbReference type="EMBL" id="HIW00737.1"/>
    </source>
</evidence>
<dbReference type="Pfam" id="PF02589">
    <property type="entry name" value="LUD_dom"/>
    <property type="match status" value="1"/>
</dbReference>
<dbReference type="AlphaFoldDB" id="A0A9D1PY39"/>
<keyword evidence="3" id="KW-0408">Iron</keyword>
<dbReference type="Gene3D" id="3.30.70.20">
    <property type="match status" value="1"/>
</dbReference>
<accession>A0A9D1PY39</accession>
<dbReference type="InterPro" id="IPR024185">
    <property type="entry name" value="FTHF_cligase-like_sf"/>
</dbReference>
<comment type="caution">
    <text evidence="6">The sequence shown here is derived from an EMBL/GenBank/DDBJ whole genome shotgun (WGS) entry which is preliminary data.</text>
</comment>
<dbReference type="PANTHER" id="PTHR47153">
    <property type="entry name" value="LACTATE UTILIZATION PROTEIN B"/>
    <property type="match status" value="1"/>
</dbReference>
<name>A0A9D1PY39_9BACT</name>
<evidence type="ECO:0000256" key="1">
    <source>
        <dbReference type="ARBA" id="ARBA00022485"/>
    </source>
</evidence>
<keyword evidence="2" id="KW-0479">Metal-binding</keyword>
<dbReference type="SUPFAM" id="SSF100950">
    <property type="entry name" value="NagB/RpiA/CoA transferase-like"/>
    <property type="match status" value="1"/>
</dbReference>
<evidence type="ECO:0000313" key="7">
    <source>
        <dbReference type="Proteomes" id="UP000886752"/>
    </source>
</evidence>
<dbReference type="GO" id="GO:0016491">
    <property type="term" value="F:oxidoreductase activity"/>
    <property type="evidence" value="ECO:0007669"/>
    <property type="project" value="UniProtKB-ARBA"/>
</dbReference>
<dbReference type="InterPro" id="IPR003741">
    <property type="entry name" value="LUD_dom"/>
</dbReference>
<feature type="domain" description="4Fe-4S ferredoxin-type" evidence="5">
    <location>
        <begin position="304"/>
        <end position="332"/>
    </location>
</feature>
<dbReference type="GO" id="GO:0046872">
    <property type="term" value="F:metal ion binding"/>
    <property type="evidence" value="ECO:0007669"/>
    <property type="project" value="UniProtKB-KW"/>
</dbReference>
<evidence type="ECO:0000256" key="2">
    <source>
        <dbReference type="ARBA" id="ARBA00022723"/>
    </source>
</evidence>
<dbReference type="Gene3D" id="3.40.50.10420">
    <property type="entry name" value="NagB/RpiA/CoA transferase-like"/>
    <property type="match status" value="1"/>
</dbReference>
<dbReference type="GO" id="GO:0051539">
    <property type="term" value="F:4 iron, 4 sulfur cluster binding"/>
    <property type="evidence" value="ECO:0007669"/>
    <property type="project" value="UniProtKB-KW"/>
</dbReference>
<dbReference type="SUPFAM" id="SSF54862">
    <property type="entry name" value="4Fe-4S ferredoxins"/>
    <property type="match status" value="1"/>
</dbReference>
<dbReference type="InterPro" id="IPR017900">
    <property type="entry name" value="4Fe4S_Fe_S_CS"/>
</dbReference>
<dbReference type="Pfam" id="PF13183">
    <property type="entry name" value="Fer4_8"/>
    <property type="match status" value="1"/>
</dbReference>
<dbReference type="Proteomes" id="UP000886752">
    <property type="component" value="Unassembled WGS sequence"/>
</dbReference>